<gene>
    <name evidence="2" type="ORF">H7U32_05380</name>
</gene>
<feature type="transmembrane region" description="Helical" evidence="1">
    <location>
        <begin position="57"/>
        <end position="77"/>
    </location>
</feature>
<protein>
    <submittedName>
        <fullName evidence="2">DUF2975 domain-containing protein</fullName>
    </submittedName>
</protein>
<keyword evidence="1" id="KW-0812">Transmembrane</keyword>
<accession>A0A939B9Y8</accession>
<dbReference type="EMBL" id="JACLYU010000008">
    <property type="protein sequence ID" value="MBM6699755.1"/>
    <property type="molecule type" value="Genomic_DNA"/>
</dbReference>
<keyword evidence="1" id="KW-1133">Transmembrane helix</keyword>
<evidence type="ECO:0000313" key="2">
    <source>
        <dbReference type="EMBL" id="MBM6699755.1"/>
    </source>
</evidence>
<evidence type="ECO:0000313" key="3">
    <source>
        <dbReference type="Proteomes" id="UP000718821"/>
    </source>
</evidence>
<name>A0A939B9Y8_9BIFI</name>
<feature type="transmembrane region" description="Helical" evidence="1">
    <location>
        <begin position="26"/>
        <end position="45"/>
    </location>
</feature>
<dbReference type="AlphaFoldDB" id="A0A939B9Y8"/>
<feature type="transmembrane region" description="Helical" evidence="1">
    <location>
        <begin position="89"/>
        <end position="108"/>
    </location>
</feature>
<organism evidence="2 3">
    <name type="scientific">Bifidobacterium pullorum subsp. saeculare</name>
    <dbReference type="NCBI Taxonomy" id="78257"/>
    <lineage>
        <taxon>Bacteria</taxon>
        <taxon>Bacillati</taxon>
        <taxon>Actinomycetota</taxon>
        <taxon>Actinomycetes</taxon>
        <taxon>Bifidobacteriales</taxon>
        <taxon>Bifidobacteriaceae</taxon>
        <taxon>Bifidobacterium</taxon>
    </lineage>
</organism>
<dbReference type="Proteomes" id="UP000718821">
    <property type="component" value="Unassembled WGS sequence"/>
</dbReference>
<evidence type="ECO:0000256" key="1">
    <source>
        <dbReference type="SAM" id="Phobius"/>
    </source>
</evidence>
<keyword evidence="1" id="KW-0472">Membrane</keyword>
<reference evidence="2" key="2">
    <citation type="journal article" date="2021" name="Sci. Rep.">
        <title>The distribution of antibiotic resistance genes in chicken gut microbiota commensals.</title>
        <authorList>
            <person name="Juricova H."/>
            <person name="Matiasovicova J."/>
            <person name="Kubasova T."/>
            <person name="Cejkova D."/>
            <person name="Rychlik I."/>
        </authorList>
    </citation>
    <scope>NUCLEOTIDE SEQUENCE</scope>
    <source>
        <strain evidence="2">An836</strain>
    </source>
</reference>
<feature type="transmembrane region" description="Helical" evidence="1">
    <location>
        <begin position="154"/>
        <end position="177"/>
    </location>
</feature>
<keyword evidence="3" id="KW-1185">Reference proteome</keyword>
<feature type="transmembrane region" description="Helical" evidence="1">
    <location>
        <begin position="183"/>
        <end position="201"/>
    </location>
</feature>
<reference evidence="2" key="1">
    <citation type="submission" date="2020-08" db="EMBL/GenBank/DDBJ databases">
        <authorList>
            <person name="Cejkova D."/>
            <person name="Kubasova T."/>
            <person name="Jahodarova E."/>
            <person name="Rychlik I."/>
        </authorList>
    </citation>
    <scope>NUCLEOTIDE SEQUENCE</scope>
    <source>
        <strain evidence="2">An836</strain>
    </source>
</reference>
<sequence length="215" mass="22008">MTQKAASTIWVRVDSAAAAIARIAEVVMWLGAAAVVGTMLWALAAQVEPVVDADANLLRVGPASLSGSFLGVTVWLGHGALRGAVSPPVIALVTVAQLAIAAGWAMVFHEVAGLCGRLQAWERRAAAGGRALVDEGSAGPFVASAVRGLRRIGALLIAMPVVAWAVGLVCMAMRASVDFGLDGVAFVAMVGLIGLAIAHVFEYGMGLQRDVDGLL</sequence>
<proteinExistence type="predicted"/>
<comment type="caution">
    <text evidence="2">The sequence shown here is derived from an EMBL/GenBank/DDBJ whole genome shotgun (WGS) entry which is preliminary data.</text>
</comment>